<keyword evidence="11" id="KW-1185">Reference proteome</keyword>
<dbReference type="InterPro" id="IPR016964">
    <property type="entry name" value="Sigma2_recept"/>
</dbReference>
<dbReference type="PANTHER" id="PTHR31204">
    <property type="entry name" value="SIGMA INTRACELLULAR RECEPTOR 2"/>
    <property type="match status" value="1"/>
</dbReference>
<keyword evidence="4 7" id="KW-0256">Endoplasmic reticulum</keyword>
<dbReference type="PIRSF" id="PIRSF031032">
    <property type="entry name" value="TMP_97_prd"/>
    <property type="match status" value="1"/>
</dbReference>
<feature type="transmembrane region" description="Helical" evidence="7">
    <location>
        <begin position="65"/>
        <end position="88"/>
    </location>
</feature>
<dbReference type="AlphaFoldDB" id="U5HB74"/>
<dbReference type="InParanoid" id="U5HB74"/>
<dbReference type="InterPro" id="IPR051987">
    <property type="entry name" value="Sigma-2_receptor-like"/>
</dbReference>
<sequence>MVQQSTRDVIYLVFLIIHLPATLLVDSQALFFAHHISPPSLRVIFNFASKDDYLLQNATNPMFSWFQSFIILEIIFQVPVFVLGIRGLLRKNTTAIHPLLAIYGASSSTTTWACLATVLNEPHLPTLNHRLTLFFTYLPFLLVPLAMTVDYTVRLTRVCREVDRGAWAKQERKKE</sequence>
<dbReference type="FunCoup" id="U5HB74">
    <property type="interactions" value="112"/>
</dbReference>
<evidence type="ECO:0000313" key="10">
    <source>
        <dbReference type="EnsemblFungi" id="MVLG_04431T0"/>
    </source>
</evidence>
<proteinExistence type="inferred from homology"/>
<dbReference type="STRING" id="683840.U5HB74"/>
<comment type="subcellular location">
    <subcellularLocation>
        <location evidence="1">Endoplasmic reticulum membrane</location>
        <topology evidence="1">Multi-pass membrane protein</topology>
    </subcellularLocation>
</comment>
<reference evidence="10" key="4">
    <citation type="submission" date="2015-06" db="UniProtKB">
        <authorList>
            <consortium name="EnsemblFungi"/>
        </authorList>
    </citation>
    <scope>IDENTIFICATION</scope>
</reference>
<evidence type="ECO:0000313" key="9">
    <source>
        <dbReference type="EMBL" id="KDE05190.1"/>
    </source>
</evidence>
<dbReference type="InterPro" id="IPR033118">
    <property type="entry name" value="EXPERA"/>
</dbReference>
<dbReference type="EnsemblFungi" id="MVLG_04431T0">
    <property type="protein sequence ID" value="MVLG_04431T0"/>
    <property type="gene ID" value="MVLG_04431"/>
</dbReference>
<feature type="transmembrane region" description="Helical" evidence="7">
    <location>
        <begin position="100"/>
        <end position="119"/>
    </location>
</feature>
<dbReference type="PROSITE" id="PS51751">
    <property type="entry name" value="EXPERA"/>
    <property type="match status" value="1"/>
</dbReference>
<reference evidence="11" key="1">
    <citation type="submission" date="2010-11" db="EMBL/GenBank/DDBJ databases">
        <title>The genome sequence of Microbotryum violaceum strain p1A1 Lamole.</title>
        <authorList>
            <person name="Cuomo C."/>
            <person name="Perlin M."/>
            <person name="Young S.K."/>
            <person name="Zeng Q."/>
            <person name="Gargeya S."/>
            <person name="Alvarado L."/>
            <person name="Berlin A."/>
            <person name="Chapman S.B."/>
            <person name="Chen Z."/>
            <person name="Freedman E."/>
            <person name="Gellesch M."/>
            <person name="Goldberg J."/>
            <person name="Griggs A."/>
            <person name="Gujja S."/>
            <person name="Heilman E."/>
            <person name="Heiman D."/>
            <person name="Howarth C."/>
            <person name="Mehta T."/>
            <person name="Neiman D."/>
            <person name="Pearson M."/>
            <person name="Roberts A."/>
            <person name="Saif S."/>
            <person name="Shea T."/>
            <person name="Shenoy N."/>
            <person name="Sisk P."/>
            <person name="Stolte C."/>
            <person name="Sykes S."/>
            <person name="White J."/>
            <person name="Yandava C."/>
            <person name="Haas B."/>
            <person name="Nusbaum C."/>
            <person name="Birren B."/>
        </authorList>
    </citation>
    <scope>NUCLEOTIDE SEQUENCE [LARGE SCALE GENOMIC DNA]</scope>
    <source>
        <strain evidence="11">p1A1 Lamole</strain>
    </source>
</reference>
<evidence type="ECO:0000256" key="5">
    <source>
        <dbReference type="ARBA" id="ARBA00022989"/>
    </source>
</evidence>
<keyword evidence="6 7" id="KW-0472">Membrane</keyword>
<name>U5HB74_USTV1</name>
<keyword evidence="5 7" id="KW-1133">Transmembrane helix</keyword>
<evidence type="ECO:0000259" key="8">
    <source>
        <dbReference type="PROSITE" id="PS51751"/>
    </source>
</evidence>
<feature type="transmembrane region" description="Helical" evidence="7">
    <location>
        <begin position="9"/>
        <end position="33"/>
    </location>
</feature>
<dbReference type="HOGENOM" id="CLU_086812_3_0_1"/>
<feature type="transmembrane region" description="Helical" evidence="7">
    <location>
        <begin position="131"/>
        <end position="153"/>
    </location>
</feature>
<dbReference type="Pfam" id="PF05241">
    <property type="entry name" value="EBP"/>
    <property type="match status" value="1"/>
</dbReference>
<feature type="domain" description="EXPERA" evidence="8">
    <location>
        <begin position="7"/>
        <end position="148"/>
    </location>
</feature>
<evidence type="ECO:0000256" key="1">
    <source>
        <dbReference type="ARBA" id="ARBA00004477"/>
    </source>
</evidence>
<dbReference type="EMBL" id="AEIJ01000434">
    <property type="status" value="NOT_ANNOTATED_CDS"/>
    <property type="molecule type" value="Genomic_DNA"/>
</dbReference>
<evidence type="ECO:0000256" key="6">
    <source>
        <dbReference type="ARBA" id="ARBA00023136"/>
    </source>
</evidence>
<dbReference type="OrthoDB" id="433124at2759"/>
<dbReference type="Proteomes" id="UP000017200">
    <property type="component" value="Unassembled WGS sequence"/>
</dbReference>
<gene>
    <name evidence="9" type="ORF">MVLG_04431</name>
</gene>
<dbReference type="GO" id="GO:0005789">
    <property type="term" value="C:endoplasmic reticulum membrane"/>
    <property type="evidence" value="ECO:0007669"/>
    <property type="project" value="UniProtKB-SubCell"/>
</dbReference>
<evidence type="ECO:0000256" key="7">
    <source>
        <dbReference type="PIRNR" id="PIRNR031032"/>
    </source>
</evidence>
<evidence type="ECO:0000256" key="4">
    <source>
        <dbReference type="ARBA" id="ARBA00022824"/>
    </source>
</evidence>
<dbReference type="OMA" id="EFKDPMV"/>
<keyword evidence="3 7" id="KW-0812">Transmembrane</keyword>
<evidence type="ECO:0000313" key="11">
    <source>
        <dbReference type="Proteomes" id="UP000017200"/>
    </source>
</evidence>
<dbReference type="PANTHER" id="PTHR31204:SF1">
    <property type="entry name" value="SIGMA INTRACELLULAR RECEPTOR 2"/>
    <property type="match status" value="1"/>
</dbReference>
<evidence type="ECO:0000256" key="2">
    <source>
        <dbReference type="ARBA" id="ARBA00009096"/>
    </source>
</evidence>
<dbReference type="EMBL" id="GL541691">
    <property type="protein sequence ID" value="KDE05190.1"/>
    <property type="molecule type" value="Genomic_DNA"/>
</dbReference>
<accession>U5HB74</accession>
<protein>
    <recommendedName>
        <fullName evidence="7">Efficient mitochondria targeting-associated protein 19</fullName>
    </recommendedName>
</protein>
<organism evidence="9">
    <name type="scientific">Microbotryum lychnidis-dioicae (strain p1A1 Lamole / MvSl-1064)</name>
    <name type="common">Anther smut fungus</name>
    <dbReference type="NCBI Taxonomy" id="683840"/>
    <lineage>
        <taxon>Eukaryota</taxon>
        <taxon>Fungi</taxon>
        <taxon>Dikarya</taxon>
        <taxon>Basidiomycota</taxon>
        <taxon>Pucciniomycotina</taxon>
        <taxon>Microbotryomycetes</taxon>
        <taxon>Microbotryales</taxon>
        <taxon>Microbotryaceae</taxon>
        <taxon>Microbotryum</taxon>
    </lineage>
</organism>
<reference evidence="9" key="2">
    <citation type="submission" date="2010-11" db="EMBL/GenBank/DDBJ databases">
        <authorList>
            <consortium name="The Broad Institute Genome Sequencing Platform"/>
            <person name="Earl A."/>
            <person name="Ward D."/>
            <person name="Feldgarden M."/>
            <person name="Gevers D."/>
            <person name="Butler R."/>
            <person name="Young S.K."/>
            <person name="Zeng Q."/>
            <person name="Gargeya S."/>
            <person name="Fitzgerald M."/>
            <person name="Haas B."/>
            <person name="Abouelleil A."/>
            <person name="Alvarado L."/>
            <person name="Arachchi H.M."/>
            <person name="Berlin A."/>
            <person name="Brown A."/>
            <person name="Chapman S.B."/>
            <person name="Chen Z."/>
            <person name="Dunbar C."/>
            <person name="Freedman E."/>
            <person name="Gearin G."/>
            <person name="Gellesch M."/>
            <person name="Goldberg J."/>
            <person name="Griggs A."/>
            <person name="Gujja S."/>
            <person name="Heilman E."/>
            <person name="Heiman D."/>
            <person name="Howarth C."/>
            <person name="Larson L."/>
            <person name="Lui A."/>
            <person name="MacDonald P.J.P."/>
            <person name="Mehta T."/>
            <person name="Montmayeur A."/>
            <person name="Murphy C."/>
            <person name="Neiman D."/>
            <person name="Pearson M."/>
            <person name="Priest M."/>
            <person name="Roberts A."/>
            <person name="Saif S."/>
            <person name="Shea T."/>
            <person name="Shenoy N."/>
            <person name="Sisk P."/>
            <person name="Stolte C."/>
            <person name="Sykes S."/>
            <person name="White J."/>
            <person name="Yandava C."/>
            <person name="Wortman J."/>
            <person name="Nusbaum C."/>
            <person name="Birren B."/>
        </authorList>
    </citation>
    <scope>NUCLEOTIDE SEQUENCE</scope>
    <source>
        <strain evidence="9">P1A1 Lamole</strain>
    </source>
</reference>
<reference evidence="9 11" key="3">
    <citation type="journal article" date="2015" name="BMC Genomics">
        <title>Sex and parasites: genomic and transcriptomic analysis of Microbotryum lychnidis-dioicae, the biotrophic and plant-castrating anther smut fungus.</title>
        <authorList>
            <person name="Perlin M.H."/>
            <person name="Amselem J."/>
            <person name="Fontanillas E."/>
            <person name="Toh S.S."/>
            <person name="Chen Z."/>
            <person name="Goldberg J."/>
            <person name="Duplessis S."/>
            <person name="Henrissat B."/>
            <person name="Young S."/>
            <person name="Zeng Q."/>
            <person name="Aguileta G."/>
            <person name="Petit E."/>
            <person name="Badouin H."/>
            <person name="Andrews J."/>
            <person name="Razeeq D."/>
            <person name="Gabaldon T."/>
            <person name="Quesneville H."/>
            <person name="Giraud T."/>
            <person name="Hood M.E."/>
            <person name="Schultz D.J."/>
            <person name="Cuomo C.A."/>
        </authorList>
    </citation>
    <scope>NUCLEOTIDE SEQUENCE [LARGE SCALE GENOMIC DNA]</scope>
    <source>
        <strain evidence="9">P1A1 Lamole</strain>
        <strain evidence="11">p1A1 Lamole</strain>
    </source>
</reference>
<evidence type="ECO:0000256" key="3">
    <source>
        <dbReference type="ARBA" id="ARBA00022692"/>
    </source>
</evidence>
<comment type="similarity">
    <text evidence="2">Belongs to the TMEM97/sigma-2 receptor family.</text>
</comment>